<protein>
    <recommendedName>
        <fullName evidence="3">DUF3800 domain-containing protein</fullName>
    </recommendedName>
</protein>
<dbReference type="EMBL" id="MNZO01000034">
    <property type="protein sequence ID" value="OIP86990.1"/>
    <property type="molecule type" value="Genomic_DNA"/>
</dbReference>
<evidence type="ECO:0000313" key="2">
    <source>
        <dbReference type="Proteomes" id="UP000182344"/>
    </source>
</evidence>
<dbReference type="Proteomes" id="UP000182344">
    <property type="component" value="Unassembled WGS sequence"/>
</dbReference>
<gene>
    <name evidence="1" type="ORF">AUK05_02305</name>
</gene>
<evidence type="ECO:0000313" key="1">
    <source>
        <dbReference type="EMBL" id="OIP86990.1"/>
    </source>
</evidence>
<proteinExistence type="predicted"/>
<dbReference type="InterPro" id="IPR024524">
    <property type="entry name" value="DUF3800"/>
</dbReference>
<evidence type="ECO:0008006" key="3">
    <source>
        <dbReference type="Google" id="ProtNLM"/>
    </source>
</evidence>
<accession>A0A1J5I3M3</accession>
<dbReference type="Pfam" id="PF12686">
    <property type="entry name" value="DUF3800"/>
    <property type="match status" value="1"/>
</dbReference>
<dbReference type="AlphaFoldDB" id="A0A1J5I3M3"/>
<comment type="caution">
    <text evidence="1">The sequence shown here is derived from an EMBL/GenBank/DDBJ whole genome shotgun (WGS) entry which is preliminary data.</text>
</comment>
<sequence>MNYKFTIFIDESGTLSDIKDKVIVVAAVGTNNVIKIDEIFKVLLKKERLRKQTRELKYYTSGDKTKRLFFENIIKNDFDIFILEVEKMGRKIPDTPEHFAFLCCLLLNDVFSFYTEISKIIIDRHFSRDYDVEKFNKTLKQLLPNLPNILHVDSRKEKRVNVADMIAGAVLANETGKSTEYYKMFEKQIISEKRLNWVEAKRKFVNKKLA</sequence>
<reference evidence="1 2" key="1">
    <citation type="journal article" date="2016" name="Environ. Microbiol.">
        <title>Genomic resolution of a cold subsurface aquifer community provides metabolic insights for novel microbes adapted to high CO concentrations.</title>
        <authorList>
            <person name="Probst A.J."/>
            <person name="Castelle C.J."/>
            <person name="Singh A."/>
            <person name="Brown C.T."/>
            <person name="Anantharaman K."/>
            <person name="Sharon I."/>
            <person name="Hug L.A."/>
            <person name="Burstein D."/>
            <person name="Emerson J.B."/>
            <person name="Thomas B.C."/>
            <person name="Banfield J.F."/>
        </authorList>
    </citation>
    <scope>NUCLEOTIDE SEQUENCE [LARGE SCALE GENOMIC DNA]</scope>
    <source>
        <strain evidence="1">CG2_30_35_20</strain>
    </source>
</reference>
<dbReference type="STRING" id="1805376.AUK05_02305"/>
<organism evidence="1 2">
    <name type="scientific">Candidatus Shapirobacteria bacterium CG2_30_35_20</name>
    <dbReference type="NCBI Taxonomy" id="1805376"/>
    <lineage>
        <taxon>Bacteria</taxon>
        <taxon>Candidatus Shapironibacteriota</taxon>
    </lineage>
</organism>
<name>A0A1J5I3M3_9BACT</name>